<dbReference type="InterPro" id="IPR050426">
    <property type="entry name" value="Glycosyltransferase_28"/>
</dbReference>
<evidence type="ECO:0000313" key="2">
    <source>
        <dbReference type="EMBL" id="MBG9986879.1"/>
    </source>
</evidence>
<dbReference type="PANTHER" id="PTHR48050:SF13">
    <property type="entry name" value="STEROL 3-BETA-GLUCOSYLTRANSFERASE UGT80A2"/>
    <property type="match status" value="1"/>
</dbReference>
<feature type="domain" description="Erythromycin biosynthesis protein CIII-like C-terminal" evidence="1">
    <location>
        <begin position="316"/>
        <end position="383"/>
    </location>
</feature>
<dbReference type="InterPro" id="IPR010610">
    <property type="entry name" value="EryCIII-like_C"/>
</dbReference>
<proteinExistence type="predicted"/>
<sequence length="429" mass="49140">MGQKRRILFAAIPLSGHLNPQLDLARYLDPDHYEISFLSTRHAAGKFQDKDYTFISILDQRYEEISALLEVSTDPTIEQTYFRLYNTVSQLLPILIAAYQAMTIEIEHLQPDLVVTDFSTLFGSFACESAGVPYMTTNPSIGIVESTNQWEDAPYFLGGWKPASSFWGKIKNRLGWLFLSWVKRSIFLFHPRVKETPMRIYRSDGTEAYYSNRMMLMLGLEELEFNRYLPTYLRYIGPCISPSTSVQREALPDKYEKKVLVTFGTLLDGRQDQHLDQIKVLAQAYPTYLFILTDGKVECQGDAPTYEADNIMRYGYLSYSENFDQFDFVIHHGGAGILHECLKHAIPSLVLPVMWDQFDQAARLEAAGASLWLKKGEAILDRFTQLQTMDRTRLKQLQAALKGYDTAQLFNEAIDELLGGSMDDTRNRN</sequence>
<dbReference type="InterPro" id="IPR002213">
    <property type="entry name" value="UDP_glucos_trans"/>
</dbReference>
<dbReference type="Gene3D" id="3.40.50.2000">
    <property type="entry name" value="Glycogen Phosphorylase B"/>
    <property type="match status" value="2"/>
</dbReference>
<dbReference type="EMBL" id="JACBXQ010000005">
    <property type="protein sequence ID" value="MBG9986879.1"/>
    <property type="molecule type" value="Genomic_DNA"/>
</dbReference>
<reference evidence="2 3" key="1">
    <citation type="submission" date="2020-07" db="EMBL/GenBank/DDBJ databases">
        <title>Facklamia lactis sp. nov., isolated from raw milk.</title>
        <authorList>
            <person name="Doll E.V."/>
            <person name="Huptas C."/>
            <person name="Staib L."/>
            <person name="Wenning M."/>
            <person name="Scherer S."/>
        </authorList>
    </citation>
    <scope>NUCLEOTIDE SEQUENCE [LARGE SCALE GENOMIC DNA]</scope>
    <source>
        <strain evidence="2 3">DSM 111018</strain>
    </source>
</reference>
<dbReference type="CDD" id="cd03784">
    <property type="entry name" value="GT1_Gtf-like"/>
    <property type="match status" value="1"/>
</dbReference>
<accession>A0ABS0LRW1</accession>
<dbReference type="RefSeq" id="WP_197115800.1">
    <property type="nucleotide sequence ID" value="NZ_JACBXQ010000005.1"/>
</dbReference>
<protein>
    <recommendedName>
        <fullName evidence="1">Erythromycin biosynthesis protein CIII-like C-terminal domain-containing protein</fullName>
    </recommendedName>
</protein>
<dbReference type="PANTHER" id="PTHR48050">
    <property type="entry name" value="STEROL 3-BETA-GLUCOSYLTRANSFERASE"/>
    <property type="match status" value="1"/>
</dbReference>
<dbReference type="Pfam" id="PF06722">
    <property type="entry name" value="EryCIII-like_C"/>
    <property type="match status" value="1"/>
</dbReference>
<organism evidence="2 3">
    <name type="scientific">Facklamia lactis</name>
    <dbReference type="NCBI Taxonomy" id="2749967"/>
    <lineage>
        <taxon>Bacteria</taxon>
        <taxon>Bacillati</taxon>
        <taxon>Bacillota</taxon>
        <taxon>Bacilli</taxon>
        <taxon>Lactobacillales</taxon>
        <taxon>Aerococcaceae</taxon>
        <taxon>Facklamia</taxon>
    </lineage>
</organism>
<keyword evidence="3" id="KW-1185">Reference proteome</keyword>
<dbReference type="Proteomes" id="UP000721415">
    <property type="component" value="Unassembled WGS sequence"/>
</dbReference>
<evidence type="ECO:0000313" key="3">
    <source>
        <dbReference type="Proteomes" id="UP000721415"/>
    </source>
</evidence>
<gene>
    <name evidence="2" type="ORF">HZY91_08265</name>
</gene>
<dbReference type="SUPFAM" id="SSF53756">
    <property type="entry name" value="UDP-Glycosyltransferase/glycogen phosphorylase"/>
    <property type="match status" value="1"/>
</dbReference>
<comment type="caution">
    <text evidence="2">The sequence shown here is derived from an EMBL/GenBank/DDBJ whole genome shotgun (WGS) entry which is preliminary data.</text>
</comment>
<evidence type="ECO:0000259" key="1">
    <source>
        <dbReference type="Pfam" id="PF06722"/>
    </source>
</evidence>
<name>A0ABS0LRW1_9LACT</name>